<evidence type="ECO:0000313" key="2">
    <source>
        <dbReference type="Proteomes" id="UP000076967"/>
    </source>
</evidence>
<comment type="caution">
    <text evidence="1">The sequence shown here is derived from an EMBL/GenBank/DDBJ whole genome shotgun (WGS) entry which is preliminary data.</text>
</comment>
<dbReference type="InterPro" id="IPR009091">
    <property type="entry name" value="RCC1/BLIP-II"/>
</dbReference>
<dbReference type="EMBL" id="LVJH01000003">
    <property type="protein sequence ID" value="OAB45447.1"/>
    <property type="molecule type" value="Genomic_DNA"/>
</dbReference>
<evidence type="ECO:0008006" key="3">
    <source>
        <dbReference type="Google" id="ProtNLM"/>
    </source>
</evidence>
<gene>
    <name evidence="1" type="ORF">PGLA_04120</name>
</gene>
<dbReference type="Proteomes" id="UP000076967">
    <property type="component" value="Unassembled WGS sequence"/>
</dbReference>
<dbReference type="STRING" id="494026.PGLA_04120"/>
<dbReference type="Gene3D" id="2.130.10.30">
    <property type="entry name" value="Regulator of chromosome condensation 1/beta-lactamase-inhibitor protein II"/>
    <property type="match status" value="1"/>
</dbReference>
<reference evidence="1 2" key="1">
    <citation type="submission" date="2016-03" db="EMBL/GenBank/DDBJ databases">
        <title>Draft genome sequence of Paenibacillus glacialis DSM 22343.</title>
        <authorList>
            <person name="Shin S.-K."/>
            <person name="Yi H."/>
        </authorList>
    </citation>
    <scope>NUCLEOTIDE SEQUENCE [LARGE SCALE GENOMIC DNA]</scope>
    <source>
        <strain evidence="1 2">DSM 22343</strain>
    </source>
</reference>
<name>A0A168N6H0_9BACL</name>
<dbReference type="OrthoDB" id="27389at2"/>
<dbReference type="PROSITE" id="PS50012">
    <property type="entry name" value="RCC1_3"/>
    <property type="match status" value="1"/>
</dbReference>
<sequence length="256" mass="27645">MVILCQIYYQLTSCYHRGINWNGELGDGTRIDPVSHIRITGLIGSSEVTVGERHSAALKTDGSVWAWGTSTVGQLGDGTLGSRLTPAPVIEGKALKVTLKYPVDTNSYTIKNNGNISIMSGEETTVTLAVYRSDGSSNTDFNGTHKVSISGYTTTPNGASGQFGKKELSNSGSTVVDIEFHQGIAEIQLSLYQTGQQTIYFLLDEIDVGKLELEIIPSEELELTITEHVTLVNGKGELKKQSLNAVKDKFCNILIA</sequence>
<dbReference type="SUPFAM" id="SSF50985">
    <property type="entry name" value="RCC1/BLIP-II"/>
    <property type="match status" value="1"/>
</dbReference>
<dbReference type="AlphaFoldDB" id="A0A168N6H0"/>
<dbReference type="Pfam" id="PF13540">
    <property type="entry name" value="RCC1_2"/>
    <property type="match status" value="1"/>
</dbReference>
<dbReference type="InterPro" id="IPR000408">
    <property type="entry name" value="Reg_chr_condens"/>
</dbReference>
<organism evidence="1 2">
    <name type="scientific">Paenibacillus glacialis</name>
    <dbReference type="NCBI Taxonomy" id="494026"/>
    <lineage>
        <taxon>Bacteria</taxon>
        <taxon>Bacillati</taxon>
        <taxon>Bacillota</taxon>
        <taxon>Bacilli</taxon>
        <taxon>Bacillales</taxon>
        <taxon>Paenibacillaceae</taxon>
        <taxon>Paenibacillus</taxon>
    </lineage>
</organism>
<protein>
    <recommendedName>
        <fullName evidence="3">RCC1 repeat-containing protein</fullName>
    </recommendedName>
</protein>
<dbReference type="RefSeq" id="WP_068529112.1">
    <property type="nucleotide sequence ID" value="NZ_LVJH01000003.1"/>
</dbReference>
<keyword evidence="2" id="KW-1185">Reference proteome</keyword>
<accession>A0A168N6H0</accession>
<evidence type="ECO:0000313" key="1">
    <source>
        <dbReference type="EMBL" id="OAB45447.1"/>
    </source>
</evidence>
<proteinExistence type="predicted"/>